<evidence type="ECO:0000256" key="13">
    <source>
        <dbReference type="ARBA" id="ARBA00037126"/>
    </source>
</evidence>
<dbReference type="InterPro" id="IPR050386">
    <property type="entry name" value="Glycosyl_hydrolase_5"/>
</dbReference>
<dbReference type="GO" id="GO:0005576">
    <property type="term" value="C:extracellular region"/>
    <property type="evidence" value="ECO:0007669"/>
    <property type="project" value="TreeGrafter"/>
</dbReference>
<dbReference type="OrthoDB" id="62120at2759"/>
<accession>A0A9P6TH60</accession>
<dbReference type="GO" id="GO:0009251">
    <property type="term" value="P:glucan catabolic process"/>
    <property type="evidence" value="ECO:0007669"/>
    <property type="project" value="TreeGrafter"/>
</dbReference>
<dbReference type="GO" id="GO:0009986">
    <property type="term" value="C:cell surface"/>
    <property type="evidence" value="ECO:0007669"/>
    <property type="project" value="TreeGrafter"/>
</dbReference>
<evidence type="ECO:0000259" key="18">
    <source>
        <dbReference type="Pfam" id="PF00150"/>
    </source>
</evidence>
<reference evidence="19" key="1">
    <citation type="submission" date="2013-11" db="EMBL/GenBank/DDBJ databases">
        <title>Genome sequence of the fusiform rust pathogen reveals effectors for host alternation and coevolution with pine.</title>
        <authorList>
            <consortium name="DOE Joint Genome Institute"/>
            <person name="Smith K."/>
            <person name="Pendleton A."/>
            <person name="Kubisiak T."/>
            <person name="Anderson C."/>
            <person name="Salamov A."/>
            <person name="Aerts A."/>
            <person name="Riley R."/>
            <person name="Clum A."/>
            <person name="Lindquist E."/>
            <person name="Ence D."/>
            <person name="Campbell M."/>
            <person name="Kronenberg Z."/>
            <person name="Feau N."/>
            <person name="Dhillon B."/>
            <person name="Hamelin R."/>
            <person name="Burleigh J."/>
            <person name="Smith J."/>
            <person name="Yandell M."/>
            <person name="Nelson C."/>
            <person name="Grigoriev I."/>
            <person name="Davis J."/>
        </authorList>
    </citation>
    <scope>NUCLEOTIDE SEQUENCE</scope>
    <source>
        <strain evidence="19">G11</strain>
    </source>
</reference>
<comment type="function">
    <text evidence="13">Glucosidase involved in the degradation of cellulosic biomass. Active on lichenan.</text>
</comment>
<comment type="subcellular location">
    <subcellularLocation>
        <location evidence="1">Cell membrane</location>
        <topology evidence="1">Single-pass type II membrane protein</topology>
    </subcellularLocation>
</comment>
<dbReference type="InterPro" id="IPR017853">
    <property type="entry name" value="GH"/>
</dbReference>
<evidence type="ECO:0000256" key="16">
    <source>
        <dbReference type="RuleBase" id="RU361153"/>
    </source>
</evidence>
<gene>
    <name evidence="19" type="ORF">CROQUDRAFT_35311</name>
</gene>
<dbReference type="FunFam" id="3.20.20.80:FF:000033">
    <property type="entry name" value="Glucan 1,3-beta-glucosidase A"/>
    <property type="match status" value="1"/>
</dbReference>
<comment type="caution">
    <text evidence="19">The sequence shown here is derived from an EMBL/GenBank/DDBJ whole genome shotgun (WGS) entry which is preliminary data.</text>
</comment>
<dbReference type="Gene3D" id="3.20.20.80">
    <property type="entry name" value="Glycosidases"/>
    <property type="match status" value="1"/>
</dbReference>
<dbReference type="GO" id="GO:0005886">
    <property type="term" value="C:plasma membrane"/>
    <property type="evidence" value="ECO:0007669"/>
    <property type="project" value="UniProtKB-SubCell"/>
</dbReference>
<evidence type="ECO:0000256" key="5">
    <source>
        <dbReference type="ARBA" id="ARBA00022801"/>
    </source>
</evidence>
<evidence type="ECO:0000256" key="15">
    <source>
        <dbReference type="ARBA" id="ARBA00041260"/>
    </source>
</evidence>
<evidence type="ECO:0000256" key="10">
    <source>
        <dbReference type="ARBA" id="ARBA00023295"/>
    </source>
</evidence>
<evidence type="ECO:0000313" key="20">
    <source>
        <dbReference type="Proteomes" id="UP000886653"/>
    </source>
</evidence>
<protein>
    <recommendedName>
        <fullName evidence="14">glucan 1,3-beta-glucosidase</fullName>
        <ecNumber evidence="14">3.2.1.58</ecNumber>
    </recommendedName>
    <alternativeName>
        <fullName evidence="15">Exo-1,3-beta-glucanase D</fullName>
    </alternativeName>
</protein>
<dbReference type="AlphaFoldDB" id="A0A9P6TH60"/>
<feature type="transmembrane region" description="Helical" evidence="17">
    <location>
        <begin position="12"/>
        <end position="36"/>
    </location>
</feature>
<comment type="similarity">
    <text evidence="2 16">Belongs to the glycosyl hydrolase 5 (cellulase A) family.</text>
</comment>
<evidence type="ECO:0000256" key="4">
    <source>
        <dbReference type="ARBA" id="ARBA00022692"/>
    </source>
</evidence>
<dbReference type="GO" id="GO:0071555">
    <property type="term" value="P:cell wall organization"/>
    <property type="evidence" value="ECO:0007669"/>
    <property type="project" value="UniProtKB-KW"/>
</dbReference>
<keyword evidence="7 17" id="KW-1133">Transmembrane helix</keyword>
<keyword evidence="9" id="KW-0325">Glycoprotein</keyword>
<evidence type="ECO:0000256" key="8">
    <source>
        <dbReference type="ARBA" id="ARBA00023136"/>
    </source>
</evidence>
<evidence type="ECO:0000256" key="11">
    <source>
        <dbReference type="ARBA" id="ARBA00023316"/>
    </source>
</evidence>
<dbReference type="Proteomes" id="UP000886653">
    <property type="component" value="Unassembled WGS sequence"/>
</dbReference>
<evidence type="ECO:0000313" key="19">
    <source>
        <dbReference type="EMBL" id="KAG0152496.1"/>
    </source>
</evidence>
<comment type="catalytic activity">
    <reaction evidence="12">
        <text>Successive hydrolysis of beta-D-glucose units from the non-reducing ends of (1-&gt;3)-beta-D-glucans, releasing alpha-glucose.</text>
        <dbReference type="EC" id="3.2.1.58"/>
    </reaction>
</comment>
<dbReference type="EC" id="3.2.1.58" evidence="14"/>
<dbReference type="SUPFAM" id="SSF51445">
    <property type="entry name" value="(Trans)glycosidases"/>
    <property type="match status" value="1"/>
</dbReference>
<evidence type="ECO:0000256" key="3">
    <source>
        <dbReference type="ARBA" id="ARBA00022475"/>
    </source>
</evidence>
<keyword evidence="8 17" id="KW-0472">Membrane</keyword>
<feature type="domain" description="Glycoside hydrolase family 5" evidence="18">
    <location>
        <begin position="169"/>
        <end position="391"/>
    </location>
</feature>
<evidence type="ECO:0000256" key="9">
    <source>
        <dbReference type="ARBA" id="ARBA00023180"/>
    </source>
</evidence>
<evidence type="ECO:0000256" key="2">
    <source>
        <dbReference type="ARBA" id="ARBA00005641"/>
    </source>
</evidence>
<proteinExistence type="inferred from homology"/>
<keyword evidence="6" id="KW-0735">Signal-anchor</keyword>
<dbReference type="InterPro" id="IPR001547">
    <property type="entry name" value="Glyco_hydro_5"/>
</dbReference>
<evidence type="ECO:0000256" key="6">
    <source>
        <dbReference type="ARBA" id="ARBA00022968"/>
    </source>
</evidence>
<evidence type="ECO:0000256" key="14">
    <source>
        <dbReference type="ARBA" id="ARBA00038929"/>
    </source>
</evidence>
<evidence type="ECO:0000256" key="17">
    <source>
        <dbReference type="SAM" id="Phobius"/>
    </source>
</evidence>
<evidence type="ECO:0000256" key="1">
    <source>
        <dbReference type="ARBA" id="ARBA00004401"/>
    </source>
</evidence>
<dbReference type="GO" id="GO:0004338">
    <property type="term" value="F:glucan exo-1,3-beta-glucosidase activity"/>
    <property type="evidence" value="ECO:0007669"/>
    <property type="project" value="UniProtKB-EC"/>
</dbReference>
<keyword evidence="4 17" id="KW-0812">Transmembrane</keyword>
<organism evidence="19 20">
    <name type="scientific">Cronartium quercuum f. sp. fusiforme G11</name>
    <dbReference type="NCBI Taxonomy" id="708437"/>
    <lineage>
        <taxon>Eukaryota</taxon>
        <taxon>Fungi</taxon>
        <taxon>Dikarya</taxon>
        <taxon>Basidiomycota</taxon>
        <taxon>Pucciniomycotina</taxon>
        <taxon>Pucciniomycetes</taxon>
        <taxon>Pucciniales</taxon>
        <taxon>Coleosporiaceae</taxon>
        <taxon>Cronartium</taxon>
    </lineage>
</organism>
<keyword evidence="5 16" id="KW-0378">Hydrolase</keyword>
<sequence length="641" mass="70475">MDKHKTSGRQRKGWIILVIVILIATVAIILGIVFGLRIRRGSTKGDPVLNAQTNSKSDQKLWGGYGDTIRTEDGSQFVYNNTLGGTWVSIPFNDTARPQSDQPALSERWDYSANRILGVNLGGWLVLEPFISPSVFEPFLDVKDLPAVVDEWTLSVRLGSQLAETVERHYQTFITEQDFAEIASAGLNWVRIPVAWWMIETWPGEPFLAGVSWKYFLKAVGWARKYGLRINLDLHAVPGSQNGWNHSGRMGQVGFLHGLMGVASSQRTLNYIRVLAEFMSRNEYKNVIPMFSVLNEAYLPDIGSDALRRWYYQVYQLLRKIGGTGEGKGPFMAIHDGFATSSGGQGQRDWDGYLKGADRLALDTHSYLAFSQQSNDSVSHNSVKPCIKWAASYNATLAGFGLAISGEYSLAVNDCGLFVNGIGFGTRYEGTFPSTSDPDTTFTKIGTCDQWLNSGTWSDATKKAFADFMAAQQDTFRNSFFWTWKIGKSLGQDHLPNPMWSYQNGLREGYIGRDARLSSGRCAQMTQQDDLPIPTEPWSGTLAPWQTGGSGAGAIDPDQVNAYSVFPPPELNGGPDGSTYLASSLPRYLPIGKPVKLSFPTATPAPSSSSDTGWYVPQDGCNYPDTWNAVGASVVTPVCGL</sequence>
<evidence type="ECO:0000256" key="7">
    <source>
        <dbReference type="ARBA" id="ARBA00022989"/>
    </source>
</evidence>
<keyword evidence="11" id="KW-0961">Cell wall biogenesis/degradation</keyword>
<dbReference type="EMBL" id="MU167208">
    <property type="protein sequence ID" value="KAG0152496.1"/>
    <property type="molecule type" value="Genomic_DNA"/>
</dbReference>
<dbReference type="PANTHER" id="PTHR31297:SF34">
    <property type="entry name" value="GLUCAN 1,3-BETA-GLUCOSIDASE 2"/>
    <property type="match status" value="1"/>
</dbReference>
<keyword evidence="20" id="KW-1185">Reference proteome</keyword>
<keyword evidence="3" id="KW-1003">Cell membrane</keyword>
<dbReference type="Pfam" id="PF00150">
    <property type="entry name" value="Cellulase"/>
    <property type="match status" value="1"/>
</dbReference>
<dbReference type="PANTHER" id="PTHR31297">
    <property type="entry name" value="GLUCAN ENDO-1,6-BETA-GLUCOSIDASE B"/>
    <property type="match status" value="1"/>
</dbReference>
<name>A0A9P6TH60_9BASI</name>
<evidence type="ECO:0000256" key="12">
    <source>
        <dbReference type="ARBA" id="ARBA00036824"/>
    </source>
</evidence>
<keyword evidence="10 16" id="KW-0326">Glycosidase</keyword>